<dbReference type="OrthoDB" id="10675918at2759"/>
<feature type="region of interest" description="Disordered" evidence="1">
    <location>
        <begin position="105"/>
        <end position="170"/>
    </location>
</feature>
<dbReference type="RefSeq" id="XP_003284591.1">
    <property type="nucleotide sequence ID" value="XM_003284543.1"/>
</dbReference>
<dbReference type="GeneID" id="10506363"/>
<dbReference type="VEuPathDB" id="AmoebaDB:DICPUDRAFT_148373"/>
<evidence type="ECO:0000313" key="3">
    <source>
        <dbReference type="Proteomes" id="UP000001064"/>
    </source>
</evidence>
<dbReference type="KEGG" id="dpp:DICPUDRAFT_148373"/>
<dbReference type="eggNOG" id="ENOG502RIJ0">
    <property type="taxonomic scope" value="Eukaryota"/>
</dbReference>
<organism evidence="2 3">
    <name type="scientific">Dictyostelium purpureum</name>
    <name type="common">Slime mold</name>
    <dbReference type="NCBI Taxonomy" id="5786"/>
    <lineage>
        <taxon>Eukaryota</taxon>
        <taxon>Amoebozoa</taxon>
        <taxon>Evosea</taxon>
        <taxon>Eumycetozoa</taxon>
        <taxon>Dictyostelia</taxon>
        <taxon>Dictyosteliales</taxon>
        <taxon>Dictyosteliaceae</taxon>
        <taxon>Dictyostelium</taxon>
    </lineage>
</organism>
<feature type="compositionally biased region" description="Low complexity" evidence="1">
    <location>
        <begin position="14"/>
        <end position="23"/>
    </location>
</feature>
<reference evidence="3" key="1">
    <citation type="journal article" date="2011" name="Genome Biol.">
        <title>Comparative genomics of the social amoebae Dictyostelium discoideum and Dictyostelium purpureum.</title>
        <authorList>
            <consortium name="US DOE Joint Genome Institute (JGI-PGF)"/>
            <person name="Sucgang R."/>
            <person name="Kuo A."/>
            <person name="Tian X."/>
            <person name="Salerno W."/>
            <person name="Parikh A."/>
            <person name="Feasley C.L."/>
            <person name="Dalin E."/>
            <person name="Tu H."/>
            <person name="Huang E."/>
            <person name="Barry K."/>
            <person name="Lindquist E."/>
            <person name="Shapiro H."/>
            <person name="Bruce D."/>
            <person name="Schmutz J."/>
            <person name="Salamov A."/>
            <person name="Fey P."/>
            <person name="Gaudet P."/>
            <person name="Anjard C."/>
            <person name="Babu M.M."/>
            <person name="Basu S."/>
            <person name="Bushmanova Y."/>
            <person name="van der Wel H."/>
            <person name="Katoh-Kurasawa M."/>
            <person name="Dinh C."/>
            <person name="Coutinho P.M."/>
            <person name="Saito T."/>
            <person name="Elias M."/>
            <person name="Schaap P."/>
            <person name="Kay R.R."/>
            <person name="Henrissat B."/>
            <person name="Eichinger L."/>
            <person name="Rivero F."/>
            <person name="Putnam N.H."/>
            <person name="West C.M."/>
            <person name="Loomis W.F."/>
            <person name="Chisholm R.L."/>
            <person name="Shaulsky G."/>
            <person name="Strassmann J.E."/>
            <person name="Queller D.C."/>
            <person name="Kuspa A."/>
            <person name="Grigoriev I.V."/>
        </authorList>
    </citation>
    <scope>NUCLEOTIDE SEQUENCE [LARGE SCALE GENOMIC DNA]</scope>
    <source>
        <strain evidence="3">QSDP1</strain>
    </source>
</reference>
<sequence length="269" mass="30585">MNKILSFKKKFIYNNNNNNSDNNKSAKQTFQKRSPHNITKLNDGNDNDDPTILNRKKVKKTPYIKPPNTGSVIVGAPLCGLFSKGKKSSEISNNRKTIQPFSEEGFLDQKPPQQQQQQQQGQGQGQHSKSPTKQKQNKPLIHNQAVTNHIYDKTKPSDISSETNISFNNNNNKININIDKLIEDSKDEYNQKVKEIEKKVLSNTVSKNNTSNDPKIQATKMIISIEKEMISLLDLMINDQNNNRATFKNIVGASKKLSNHNFFNFNNNK</sequence>
<evidence type="ECO:0000256" key="1">
    <source>
        <dbReference type="SAM" id="MobiDB-lite"/>
    </source>
</evidence>
<accession>F0ZAY6</accession>
<protein>
    <submittedName>
        <fullName evidence="2">Uncharacterized protein</fullName>
    </submittedName>
</protein>
<dbReference type="Proteomes" id="UP000001064">
    <property type="component" value="Unassembled WGS sequence"/>
</dbReference>
<gene>
    <name evidence="2" type="ORF">DICPUDRAFT_148373</name>
</gene>
<keyword evidence="3" id="KW-1185">Reference proteome</keyword>
<evidence type="ECO:0000313" key="2">
    <source>
        <dbReference type="EMBL" id="EGC38911.1"/>
    </source>
</evidence>
<dbReference type="FunCoup" id="F0ZAY6">
    <property type="interactions" value="937"/>
</dbReference>
<dbReference type="EMBL" id="GL870967">
    <property type="protein sequence ID" value="EGC38911.1"/>
    <property type="molecule type" value="Genomic_DNA"/>
</dbReference>
<feature type="compositionally biased region" description="Polar residues" evidence="1">
    <location>
        <begin position="25"/>
        <end position="44"/>
    </location>
</feature>
<dbReference type="InParanoid" id="F0ZAY6"/>
<dbReference type="OMA" id="KRSPHNI"/>
<dbReference type="AlphaFoldDB" id="F0ZAY6"/>
<proteinExistence type="predicted"/>
<feature type="region of interest" description="Disordered" evidence="1">
    <location>
        <begin position="14"/>
        <end position="69"/>
    </location>
</feature>
<name>F0ZAY6_DICPU</name>